<dbReference type="Proteomes" id="UP000185511">
    <property type="component" value="Chromosome"/>
</dbReference>
<feature type="domain" description="AB hydrolase-1" evidence="2">
    <location>
        <begin position="43"/>
        <end position="284"/>
    </location>
</feature>
<dbReference type="SUPFAM" id="SSF53474">
    <property type="entry name" value="alpha/beta-Hydrolases"/>
    <property type="match status" value="1"/>
</dbReference>
<feature type="region of interest" description="Disordered" evidence="1">
    <location>
        <begin position="1"/>
        <end position="23"/>
    </location>
</feature>
<dbReference type="EMBL" id="CP016076">
    <property type="protein sequence ID" value="APU13018.1"/>
    <property type="molecule type" value="Genomic_DNA"/>
</dbReference>
<sequence length="295" mass="31185">MTVLRASQISPHHAEHVRLPGGPGELAALRARPATGRTPKATIVLVPGYTGAKEDFAPLLDPLAEAGFDTVAVDLPGQFESQALPDRADHLPLPLGEVVAKLIEDLRVAGRPLILLGHSYGGLVARGAVLAGAPVDGLVLLDTGPGALPPGPRRQTLDLGEPILVEHGIEAAERLRDAQDTASPARQAQPAELRAYLRRRFLASSPASLLGMADGLRHEPDRVAELATALTRAGTPVLVSSGVDDDAWSIDTQRDMARRLDGEFVLIDSAGHSPNTENPAGLLAVLLSTWRRWIA</sequence>
<keyword evidence="4" id="KW-1185">Reference proteome</keyword>
<dbReference type="Pfam" id="PF12697">
    <property type="entry name" value="Abhydrolase_6"/>
    <property type="match status" value="1"/>
</dbReference>
<dbReference type="InterPro" id="IPR050228">
    <property type="entry name" value="Carboxylesterase_BioH"/>
</dbReference>
<dbReference type="KEGG" id="acad:UA74_04695"/>
<dbReference type="AlphaFoldDB" id="A0AAC9L8B1"/>
<dbReference type="GO" id="GO:0003824">
    <property type="term" value="F:catalytic activity"/>
    <property type="evidence" value="ECO:0007669"/>
    <property type="project" value="UniProtKB-ARBA"/>
</dbReference>
<proteinExistence type="predicted"/>
<dbReference type="InterPro" id="IPR029058">
    <property type="entry name" value="AB_hydrolase_fold"/>
</dbReference>
<accession>A0AAC9L8B1</accession>
<evidence type="ECO:0000256" key="1">
    <source>
        <dbReference type="SAM" id="MobiDB-lite"/>
    </source>
</evidence>
<evidence type="ECO:0000313" key="4">
    <source>
        <dbReference type="Proteomes" id="UP000185511"/>
    </source>
</evidence>
<protein>
    <submittedName>
        <fullName evidence="3">Lysophospholipase</fullName>
    </submittedName>
</protein>
<evidence type="ECO:0000313" key="3">
    <source>
        <dbReference type="EMBL" id="APU13018.1"/>
    </source>
</evidence>
<dbReference type="RefSeq" id="WP_075739218.1">
    <property type="nucleotide sequence ID" value="NZ_CP016076.1"/>
</dbReference>
<feature type="compositionally biased region" description="Polar residues" evidence="1">
    <location>
        <begin position="1"/>
        <end position="10"/>
    </location>
</feature>
<reference evidence="4" key="1">
    <citation type="submission" date="2016-06" db="EMBL/GenBank/DDBJ databases">
        <title>Complete genome sequence of Actinoalloteichus fjordicus DSM 46855 (=ADI127-17), type strain of the new species Actinoalloteichus fjordicus.</title>
        <authorList>
            <person name="Ruckert C."/>
            <person name="Nouioui I."/>
            <person name="Willmese J."/>
            <person name="van Wezel G."/>
            <person name="Klenk H.-P."/>
            <person name="Kalinowski J."/>
            <person name="Zotchev S.B."/>
        </authorList>
    </citation>
    <scope>NUCLEOTIDE SEQUENCE [LARGE SCALE GENOMIC DNA]</scope>
    <source>
        <strain evidence="4">ADI127-7</strain>
    </source>
</reference>
<dbReference type="InterPro" id="IPR000073">
    <property type="entry name" value="AB_hydrolase_1"/>
</dbReference>
<dbReference type="PANTHER" id="PTHR43194:SF2">
    <property type="entry name" value="PEROXISOMAL MEMBRANE PROTEIN LPX1"/>
    <property type="match status" value="1"/>
</dbReference>
<evidence type="ECO:0000259" key="2">
    <source>
        <dbReference type="Pfam" id="PF12697"/>
    </source>
</evidence>
<dbReference type="PANTHER" id="PTHR43194">
    <property type="entry name" value="HYDROLASE ALPHA/BETA FOLD FAMILY"/>
    <property type="match status" value="1"/>
</dbReference>
<name>A0AAC9L8B1_9PSEU</name>
<gene>
    <name evidence="3" type="ORF">UA74_04695</name>
</gene>
<organism evidence="3 4">
    <name type="scientific">Actinoalloteichus fjordicus</name>
    <dbReference type="NCBI Taxonomy" id="1612552"/>
    <lineage>
        <taxon>Bacteria</taxon>
        <taxon>Bacillati</taxon>
        <taxon>Actinomycetota</taxon>
        <taxon>Actinomycetes</taxon>
        <taxon>Pseudonocardiales</taxon>
        <taxon>Pseudonocardiaceae</taxon>
        <taxon>Actinoalloteichus</taxon>
    </lineage>
</organism>
<dbReference type="Gene3D" id="3.40.50.1820">
    <property type="entry name" value="alpha/beta hydrolase"/>
    <property type="match status" value="1"/>
</dbReference>